<dbReference type="SMART" id="SM00028">
    <property type="entry name" value="TPR"/>
    <property type="match status" value="4"/>
</dbReference>
<organism evidence="7 8">
    <name type="scientific">Flavobacterium noncentrifugens</name>
    <dbReference type="NCBI Taxonomy" id="1128970"/>
    <lineage>
        <taxon>Bacteria</taxon>
        <taxon>Pseudomonadati</taxon>
        <taxon>Bacteroidota</taxon>
        <taxon>Flavobacteriia</taxon>
        <taxon>Flavobacteriales</taxon>
        <taxon>Flavobacteriaceae</taxon>
        <taxon>Flavobacterium</taxon>
    </lineage>
</organism>
<protein>
    <recommendedName>
        <fullName evidence="2">histidine kinase</fullName>
        <ecNumber evidence="2">2.7.13.3</ecNumber>
    </recommendedName>
</protein>
<dbReference type="InterPro" id="IPR019734">
    <property type="entry name" value="TPR_rpt"/>
</dbReference>
<dbReference type="STRING" id="1128970.SAMN04487935_0542"/>
<feature type="transmembrane region" description="Helical" evidence="4">
    <location>
        <begin position="345"/>
        <end position="364"/>
    </location>
</feature>
<dbReference type="InterPro" id="IPR036097">
    <property type="entry name" value="HisK_dim/P_sf"/>
</dbReference>
<keyword evidence="7" id="KW-0418">Kinase</keyword>
<feature type="signal peptide" evidence="5">
    <location>
        <begin position="1"/>
        <end position="19"/>
    </location>
</feature>
<evidence type="ECO:0000256" key="5">
    <source>
        <dbReference type="SAM" id="SignalP"/>
    </source>
</evidence>
<keyword evidence="4" id="KW-0472">Membrane</keyword>
<dbReference type="Gene3D" id="1.25.40.10">
    <property type="entry name" value="Tetratricopeptide repeat domain"/>
    <property type="match status" value="2"/>
</dbReference>
<evidence type="ECO:0000313" key="7">
    <source>
        <dbReference type="EMBL" id="SDJ28201.1"/>
    </source>
</evidence>
<dbReference type="SUPFAM" id="SSF47384">
    <property type="entry name" value="Homodimeric domain of signal transducing histidine kinase"/>
    <property type="match status" value="1"/>
</dbReference>
<dbReference type="SUPFAM" id="SSF48452">
    <property type="entry name" value="TPR-like"/>
    <property type="match status" value="1"/>
</dbReference>
<evidence type="ECO:0000313" key="8">
    <source>
        <dbReference type="Proteomes" id="UP000199580"/>
    </source>
</evidence>
<dbReference type="PRINTS" id="PR00344">
    <property type="entry name" value="BCTRLSENSOR"/>
</dbReference>
<dbReference type="PANTHER" id="PTHR43547">
    <property type="entry name" value="TWO-COMPONENT HISTIDINE KINASE"/>
    <property type="match status" value="1"/>
</dbReference>
<dbReference type="GO" id="GO:0000155">
    <property type="term" value="F:phosphorelay sensor kinase activity"/>
    <property type="evidence" value="ECO:0007669"/>
    <property type="project" value="InterPro"/>
</dbReference>
<dbReference type="Gene3D" id="1.10.287.130">
    <property type="match status" value="1"/>
</dbReference>
<feature type="domain" description="Histidine kinase" evidence="6">
    <location>
        <begin position="404"/>
        <end position="618"/>
    </location>
</feature>
<dbReference type="AlphaFoldDB" id="A0A1G8SG74"/>
<dbReference type="SMART" id="SM00387">
    <property type="entry name" value="HATPase_c"/>
    <property type="match status" value="1"/>
</dbReference>
<dbReference type="InterPro" id="IPR003594">
    <property type="entry name" value="HATPase_dom"/>
</dbReference>
<dbReference type="PROSITE" id="PS50109">
    <property type="entry name" value="HIS_KIN"/>
    <property type="match status" value="1"/>
</dbReference>
<reference evidence="7 8" key="1">
    <citation type="submission" date="2016-10" db="EMBL/GenBank/DDBJ databases">
        <authorList>
            <person name="de Groot N.N."/>
        </authorList>
    </citation>
    <scope>NUCLEOTIDE SEQUENCE [LARGE SCALE GENOMIC DNA]</scope>
    <source>
        <strain evidence="7 8">CGMCC 1.10076</strain>
    </source>
</reference>
<sequence>MKKLALSLFFFFIAHIAAAQRMEMAALKNRLPHIKEKQQYIDALNRLAMLSHLRYKDSCLVYASKAMSLSEQAGYKKGIADALNCEAIYYMSVNNYLSARYFNDALQLYRQLEDRENEAQLLMNLSVLLYTNNNPAEAVKYIYRAEKLSRSLQNDSIRSIILSDILTLDHKLPLAKYKAYYDEGLGIAKKHKDYRMIISYENNRGTLLYNDGRKAEGIAILERSEKLADSVGCEYVQTTAFMTLGEMMLDLKRNHEGIAYYEKGLQHSELYGYPESYTIFADRLYQFYKAQGDSRSALKYLSLLQLQQNKIQESMSKSGFNYVNYVEKDNEIDSLEKHRDFQTQLLIVLGTLLIALLGIAFLYYRLNQSKKKSASIQQQLQEALSKHNTELEAQVQFNNMLITVLAHDVRQPFSNVIMATELFTSPNDIPEDQKSYILKELELTARQSMFFMDGVLSWIKSKESGYAFGTEPIHLAEMVQEANSFFVPVQRRKDIVFHSAVPPSSVLNTSKMVLLFVLRNILNNATSYSPAGASIDVHVTHSNDYSTVSVTDTGRGMSAKAAANLFRISHKQESKGKKGAGVALALSYEMMARIGGSIAVESTEGKGTVFYIKIPTDPNLGSTAHN</sequence>
<keyword evidence="3" id="KW-0597">Phosphoprotein</keyword>
<keyword evidence="8" id="KW-1185">Reference proteome</keyword>
<name>A0A1G8SG74_9FLAO</name>
<evidence type="ECO:0000259" key="6">
    <source>
        <dbReference type="PROSITE" id="PS50109"/>
    </source>
</evidence>
<keyword evidence="4" id="KW-1133">Transmembrane helix</keyword>
<keyword evidence="5" id="KW-0732">Signal</keyword>
<dbReference type="Gene3D" id="3.30.565.10">
    <property type="entry name" value="Histidine kinase-like ATPase, C-terminal domain"/>
    <property type="match status" value="1"/>
</dbReference>
<dbReference type="Pfam" id="PF02518">
    <property type="entry name" value="HATPase_c"/>
    <property type="match status" value="1"/>
</dbReference>
<dbReference type="InterPro" id="IPR011990">
    <property type="entry name" value="TPR-like_helical_dom_sf"/>
</dbReference>
<dbReference type="Proteomes" id="UP000199580">
    <property type="component" value="Unassembled WGS sequence"/>
</dbReference>
<dbReference type="EMBL" id="FNEZ01000001">
    <property type="protein sequence ID" value="SDJ28201.1"/>
    <property type="molecule type" value="Genomic_DNA"/>
</dbReference>
<dbReference type="InterPro" id="IPR036890">
    <property type="entry name" value="HATPase_C_sf"/>
</dbReference>
<dbReference type="InterPro" id="IPR005467">
    <property type="entry name" value="His_kinase_dom"/>
</dbReference>
<comment type="catalytic activity">
    <reaction evidence="1">
        <text>ATP + protein L-histidine = ADP + protein N-phospho-L-histidine.</text>
        <dbReference type="EC" id="2.7.13.3"/>
    </reaction>
</comment>
<keyword evidence="4" id="KW-0812">Transmembrane</keyword>
<feature type="chain" id="PRO_5011523722" description="histidine kinase" evidence="5">
    <location>
        <begin position="20"/>
        <end position="626"/>
    </location>
</feature>
<proteinExistence type="predicted"/>
<evidence type="ECO:0000256" key="3">
    <source>
        <dbReference type="ARBA" id="ARBA00022553"/>
    </source>
</evidence>
<dbReference type="InterPro" id="IPR004358">
    <property type="entry name" value="Sig_transdc_His_kin-like_C"/>
</dbReference>
<evidence type="ECO:0000256" key="2">
    <source>
        <dbReference type="ARBA" id="ARBA00012438"/>
    </source>
</evidence>
<accession>A0A1G8SG74</accession>
<evidence type="ECO:0000256" key="1">
    <source>
        <dbReference type="ARBA" id="ARBA00000085"/>
    </source>
</evidence>
<dbReference type="SUPFAM" id="SSF55874">
    <property type="entry name" value="ATPase domain of HSP90 chaperone/DNA topoisomerase II/histidine kinase"/>
    <property type="match status" value="1"/>
</dbReference>
<evidence type="ECO:0000256" key="4">
    <source>
        <dbReference type="SAM" id="Phobius"/>
    </source>
</evidence>
<keyword evidence="7" id="KW-0808">Transferase</keyword>
<dbReference type="EC" id="2.7.13.3" evidence="2"/>
<dbReference type="PANTHER" id="PTHR43547:SF2">
    <property type="entry name" value="HYBRID SIGNAL TRANSDUCTION HISTIDINE KINASE C"/>
    <property type="match status" value="1"/>
</dbReference>
<gene>
    <name evidence="7" type="ORF">SAMN04487935_0542</name>
</gene>